<comment type="catalytic activity">
    <reaction evidence="1">
        <text>Thiol-dependent hydrolysis of ester, thioester, amide, peptide and isopeptide bonds formed by the C-terminal Gly of ubiquitin (a 76-residue protein attached to proteins as an intracellular targeting signal).</text>
        <dbReference type="EC" id="3.4.19.12"/>
    </reaction>
</comment>
<feature type="coiled-coil region" evidence="7">
    <location>
        <begin position="1074"/>
        <end position="1101"/>
    </location>
</feature>
<evidence type="ECO:0000259" key="9">
    <source>
        <dbReference type="PROSITE" id="PS50235"/>
    </source>
</evidence>
<dbReference type="PROSITE" id="PS50235">
    <property type="entry name" value="USP_3"/>
    <property type="match status" value="1"/>
</dbReference>
<dbReference type="InterPro" id="IPR018200">
    <property type="entry name" value="USP_CS"/>
</dbReference>
<evidence type="ECO:0000313" key="11">
    <source>
        <dbReference type="Proteomes" id="UP001140513"/>
    </source>
</evidence>
<sequence>MVGPGKTAPLLLQDLLTYDPRYEHAAGRNLLTSPPPHHDPRAAPISSVPYRNCRHDVQLKEEQSALPQSGFAPDENTIYKVAVYCKKCRWHFDIWVDFRDDGPQNVPCRKSNPEFPLHHFIFSGEDDPSRSESLGGHNKSRLYTFYCSAPKCPVALRIRISPPRLSDSDITLLTDPANLRKRWERSKEINGDRADPEMAQSIDAPNFLNTYLHDSFNPTKGKSRIPLLNRKFLKTFGRDCDDILTKLGFTFAVEVDADGNSTDGWYLPKPSEAQNPLESLEPTARNIIEDARFELNAIILRYPESERSTARRNPLVLTPARNHIELALGCDDYELREGGRRETRSTSREEDHPYYAGLGALADFADGLLIFAYRRQVIEDAVNTSYYFECLKDLAKGRNSEALLTESAILESQGLITRQDVIQAYRTLGIDPSHASALSDEIITNQFKSRLSDIGPRQVEEARGALQVIGTARNSEIIKRAASNSIETYEEALAWLSLPESVELSGDDFVITMYTSKVNDSPQETETGRKAVKIIADYRKSQRLWQWLETGQMDAAEMDAAEAYATLSITDRSSRLDPSVLQTLYEGMLLDAPENAQRLGTALAKVRQDQQNSYGISYADTTQQPSHNYELDEWPVGCCNIGNTCYLNSVLQFLFTIRPLRDMVIDCDTHFQDLSPEALEPKRVGRTAVSRARAETGQQFVRELQALFKHMITANTHNIRPERSLAALALTRGESTDIASEAPTRAPSRLGKIGDMPVSGPMLPPVFLTTSMPPSPADSVMGDAEGDADSMHAMDLTATADKPNDTAATQPEPPSRPPPIPPRPQASADIGLKKLEDVAQQQDAAEILNNVFDLLSCAFKGEDVLQDGEQLDLIKKTFFSNVTTVRKTKDKDIPKSDLQDNVLVSTKGRDRSICAALDDEFGLTELEGGVTKYEFFENAAPIQIINVRRLQFENGRARKDESHLALDKVLYLDRYLKSTRSLSEEQLQELRNQQWQLQAELRALENRKKLLSETDFKDVDLPGVLAETACLVTKLEEQSPESNSNNEPPQASQEQSSTSPASREAITGQLNQRADELRPELAEIHERMDKLEKQIDSVFKDCQDHPYRLHAIFMHAGSHSGGHYWIYIYDFQNDIWRKYNDETVSLESEETILKRVQQDRPPTSTGIVYVRDDVAIEYTEAVYRKPNKGTDAQDGETTQRGDIEMTDATPANIVNVEDFTNLEVLHGQELPSPLCPPDSRTGSSTLPSLLSCKDGDMSDDHHKPFTYPFDQRSSRFERERSDSGVSSSLNNLVAAVQLNRESGNAPIKSPGKRATRDFINFVSTSPEKKSRIGECGTKDVFVGKLTDGKRT</sequence>
<dbReference type="InterPro" id="IPR028889">
    <property type="entry name" value="USP"/>
</dbReference>
<feature type="domain" description="USP" evidence="9">
    <location>
        <begin position="636"/>
        <end position="1172"/>
    </location>
</feature>
<keyword evidence="3 10" id="KW-0645">Protease</keyword>
<dbReference type="Gene3D" id="3.90.70.10">
    <property type="entry name" value="Cysteine proteinases"/>
    <property type="match status" value="2"/>
</dbReference>
<accession>A0A9W8XF64</accession>
<organism evidence="10 11">
    <name type="scientific">Didymosphaeria variabile</name>
    <dbReference type="NCBI Taxonomy" id="1932322"/>
    <lineage>
        <taxon>Eukaryota</taxon>
        <taxon>Fungi</taxon>
        <taxon>Dikarya</taxon>
        <taxon>Ascomycota</taxon>
        <taxon>Pezizomycotina</taxon>
        <taxon>Dothideomycetes</taxon>
        <taxon>Pleosporomycetidae</taxon>
        <taxon>Pleosporales</taxon>
        <taxon>Massarineae</taxon>
        <taxon>Didymosphaeriaceae</taxon>
        <taxon>Didymosphaeria</taxon>
    </lineage>
</organism>
<evidence type="ECO:0000256" key="5">
    <source>
        <dbReference type="ARBA" id="ARBA00022801"/>
    </source>
</evidence>
<feature type="coiled-coil region" evidence="7">
    <location>
        <begin position="980"/>
        <end position="1014"/>
    </location>
</feature>
<feature type="compositionally biased region" description="Basic and acidic residues" evidence="8">
    <location>
        <begin position="1253"/>
        <end position="1263"/>
    </location>
</feature>
<protein>
    <recommendedName>
        <fullName evidence="2">ubiquitinyl hydrolase 1</fullName>
        <ecNumber evidence="2">3.4.19.12</ecNumber>
    </recommendedName>
</protein>
<dbReference type="Pfam" id="PF13446">
    <property type="entry name" value="RPT"/>
    <property type="match status" value="3"/>
</dbReference>
<gene>
    <name evidence="10" type="primary">UBP2</name>
    <name evidence="10" type="ORF">N0V89_009875</name>
</gene>
<comment type="caution">
    <text evidence="10">The sequence shown here is derived from an EMBL/GenBank/DDBJ whole genome shotgun (WGS) entry which is preliminary data.</text>
</comment>
<dbReference type="EC" id="3.4.19.12" evidence="2"/>
<dbReference type="GO" id="GO:0070628">
    <property type="term" value="F:proteasome binding"/>
    <property type="evidence" value="ECO:0007669"/>
    <property type="project" value="TreeGrafter"/>
</dbReference>
<dbReference type="PANTHER" id="PTHR43982:SF6">
    <property type="entry name" value="UBIQUITIN CARBOXYL-TERMINAL HYDROLASE 2-RELATED"/>
    <property type="match status" value="1"/>
</dbReference>
<dbReference type="GO" id="GO:0016579">
    <property type="term" value="P:protein deubiquitination"/>
    <property type="evidence" value="ECO:0007669"/>
    <property type="project" value="InterPro"/>
</dbReference>
<feature type="region of interest" description="Disordered" evidence="8">
    <location>
        <begin position="736"/>
        <end position="757"/>
    </location>
</feature>
<evidence type="ECO:0000256" key="1">
    <source>
        <dbReference type="ARBA" id="ARBA00000707"/>
    </source>
</evidence>
<keyword evidence="4" id="KW-0833">Ubl conjugation pathway</keyword>
<feature type="compositionally biased region" description="Basic and acidic residues" evidence="8">
    <location>
        <begin position="1272"/>
        <end position="1282"/>
    </location>
</feature>
<dbReference type="Proteomes" id="UP001140513">
    <property type="component" value="Unassembled WGS sequence"/>
</dbReference>
<feature type="region of interest" description="Disordered" evidence="8">
    <location>
        <begin position="801"/>
        <end position="827"/>
    </location>
</feature>
<dbReference type="GO" id="GO:0061136">
    <property type="term" value="P:regulation of proteasomal protein catabolic process"/>
    <property type="evidence" value="ECO:0007669"/>
    <property type="project" value="TreeGrafter"/>
</dbReference>
<feature type="compositionally biased region" description="Low complexity" evidence="8">
    <location>
        <begin position="1040"/>
        <end position="1053"/>
    </location>
</feature>
<evidence type="ECO:0000256" key="2">
    <source>
        <dbReference type="ARBA" id="ARBA00012759"/>
    </source>
</evidence>
<evidence type="ECO:0000256" key="8">
    <source>
        <dbReference type="SAM" id="MobiDB-lite"/>
    </source>
</evidence>
<feature type="region of interest" description="Disordered" evidence="8">
    <location>
        <begin position="27"/>
        <end position="47"/>
    </location>
</feature>
<dbReference type="EMBL" id="JAPEUX010000007">
    <property type="protein sequence ID" value="KAJ4348499.1"/>
    <property type="molecule type" value="Genomic_DNA"/>
</dbReference>
<dbReference type="RefSeq" id="XP_056067887.1">
    <property type="nucleotide sequence ID" value="XM_056218622.1"/>
</dbReference>
<feature type="compositionally biased region" description="Pro residues" evidence="8">
    <location>
        <begin position="811"/>
        <end position="824"/>
    </location>
</feature>
<dbReference type="InterPro" id="IPR038765">
    <property type="entry name" value="Papain-like_cys_pep_sf"/>
</dbReference>
<name>A0A9W8XF64_9PLEO</name>
<feature type="region of interest" description="Disordered" evidence="8">
    <location>
        <begin position="1036"/>
        <end position="1065"/>
    </location>
</feature>
<dbReference type="SUPFAM" id="SSF54001">
    <property type="entry name" value="Cysteine proteinases"/>
    <property type="match status" value="1"/>
</dbReference>
<evidence type="ECO:0000256" key="3">
    <source>
        <dbReference type="ARBA" id="ARBA00022670"/>
    </source>
</evidence>
<dbReference type="OrthoDB" id="2420415at2759"/>
<feature type="region of interest" description="Disordered" evidence="8">
    <location>
        <begin position="1186"/>
        <end position="1209"/>
    </location>
</feature>
<dbReference type="InterPro" id="IPR025305">
    <property type="entry name" value="UCH_repeat_domain"/>
</dbReference>
<evidence type="ECO:0000256" key="6">
    <source>
        <dbReference type="ARBA" id="ARBA00022807"/>
    </source>
</evidence>
<dbReference type="InterPro" id="IPR044635">
    <property type="entry name" value="UBP14-like"/>
</dbReference>
<evidence type="ECO:0000256" key="7">
    <source>
        <dbReference type="SAM" id="Coils"/>
    </source>
</evidence>
<dbReference type="PROSITE" id="PS00973">
    <property type="entry name" value="USP_2"/>
    <property type="match status" value="1"/>
</dbReference>
<dbReference type="Pfam" id="PF00443">
    <property type="entry name" value="UCH"/>
    <property type="match status" value="1"/>
</dbReference>
<dbReference type="PANTHER" id="PTHR43982">
    <property type="entry name" value="UBIQUITIN CARBOXYL-TERMINAL HYDROLASE"/>
    <property type="match status" value="1"/>
</dbReference>
<feature type="region of interest" description="Disordered" evidence="8">
    <location>
        <begin position="1230"/>
        <end position="1287"/>
    </location>
</feature>
<keyword evidence="7" id="KW-0175">Coiled coil</keyword>
<reference evidence="10" key="1">
    <citation type="submission" date="2022-10" db="EMBL/GenBank/DDBJ databases">
        <title>Tapping the CABI collections for fungal endophytes: first genome assemblies for Collariella, Neodidymelliopsis, Ascochyta clinopodiicola, Didymella pomorum, Didymosphaeria variabile, Neocosmospora piperis and Neocucurbitaria cava.</title>
        <authorList>
            <person name="Hill R."/>
        </authorList>
    </citation>
    <scope>NUCLEOTIDE SEQUENCE</scope>
    <source>
        <strain evidence="10">IMI 356815</strain>
    </source>
</reference>
<evidence type="ECO:0000256" key="4">
    <source>
        <dbReference type="ARBA" id="ARBA00022786"/>
    </source>
</evidence>
<keyword evidence="5 10" id="KW-0378">Hydrolase</keyword>
<keyword evidence="11" id="KW-1185">Reference proteome</keyword>
<dbReference type="InterPro" id="IPR001394">
    <property type="entry name" value="Peptidase_C19_UCH"/>
</dbReference>
<dbReference type="GO" id="GO:0004843">
    <property type="term" value="F:cysteine-type deubiquitinase activity"/>
    <property type="evidence" value="ECO:0007669"/>
    <property type="project" value="UniProtKB-EC"/>
</dbReference>
<evidence type="ECO:0000313" key="10">
    <source>
        <dbReference type="EMBL" id="KAJ4348499.1"/>
    </source>
</evidence>
<dbReference type="GeneID" id="80913405"/>
<dbReference type="GO" id="GO:0043161">
    <property type="term" value="P:proteasome-mediated ubiquitin-dependent protein catabolic process"/>
    <property type="evidence" value="ECO:0007669"/>
    <property type="project" value="InterPro"/>
</dbReference>
<keyword evidence="6" id="KW-0788">Thiol protease</keyword>
<proteinExistence type="predicted"/>